<evidence type="ECO:0000256" key="1">
    <source>
        <dbReference type="ARBA" id="ARBA00006821"/>
    </source>
</evidence>
<dbReference type="EMBL" id="BART01019499">
    <property type="protein sequence ID" value="GAG86923.1"/>
    <property type="molecule type" value="Genomic_DNA"/>
</dbReference>
<keyword evidence="2" id="KW-0119">Carbohydrate metabolism</keyword>
<proteinExistence type="inferred from homology"/>
<comment type="caution">
    <text evidence="4">The sequence shown here is derived from an EMBL/GenBank/DDBJ whole genome shotgun (WGS) entry which is preliminary data.</text>
</comment>
<dbReference type="InterPro" id="IPR004300">
    <property type="entry name" value="Glyco_hydro_57_N"/>
</dbReference>
<dbReference type="GO" id="GO:0003824">
    <property type="term" value="F:catalytic activity"/>
    <property type="evidence" value="ECO:0007669"/>
    <property type="project" value="InterPro"/>
</dbReference>
<dbReference type="Pfam" id="PF03065">
    <property type="entry name" value="Glyco_hydro_57"/>
    <property type="match status" value="1"/>
</dbReference>
<comment type="similarity">
    <text evidence="1">Belongs to the glycosyl hydrolase 57 family.</text>
</comment>
<dbReference type="PANTHER" id="PTHR36306:SF1">
    <property type="entry name" value="ALPHA-AMYLASE-RELATED"/>
    <property type="match status" value="1"/>
</dbReference>
<protein>
    <recommendedName>
        <fullName evidence="3">Glycoside hydrolase family 57 N-terminal domain-containing protein</fullName>
    </recommendedName>
</protein>
<dbReference type="InterPro" id="IPR052046">
    <property type="entry name" value="GH57_Enzymes"/>
</dbReference>
<dbReference type="AlphaFoldDB" id="X1BRW1"/>
<evidence type="ECO:0000313" key="4">
    <source>
        <dbReference type="EMBL" id="GAG86923.1"/>
    </source>
</evidence>
<dbReference type="PANTHER" id="PTHR36306">
    <property type="entry name" value="ALPHA-AMYLASE-RELATED-RELATED"/>
    <property type="match status" value="1"/>
</dbReference>
<evidence type="ECO:0000259" key="3">
    <source>
        <dbReference type="Pfam" id="PF03065"/>
    </source>
</evidence>
<dbReference type="GO" id="GO:0005975">
    <property type="term" value="P:carbohydrate metabolic process"/>
    <property type="evidence" value="ECO:0007669"/>
    <property type="project" value="InterPro"/>
</dbReference>
<gene>
    <name evidence="4" type="ORF">S01H4_36470</name>
</gene>
<dbReference type="Gene3D" id="3.20.110.20">
    <property type="match status" value="1"/>
</dbReference>
<sequence length="207" mass="24708">MTEQQIHFPIVFHFHQPVDQKVLIYEDVYKKSYMPLIDNIFHFKEIKFTLHFSGNLLKWFLENKPDFIEKIKVMAKRGQIEIIGGGYYEPIFAIIPYRDRIAQMKKLSDLIKKEFGLDVKGAWLSERVWEPNYPSFLHDAGLKYVIVDDNHFRSTGITEKETFYSYITEDEGKTLRVFSINENLRYMAPWKPTYMSIEYLKTTIDKK</sequence>
<name>X1BRW1_9ZZZZ</name>
<organism evidence="4">
    <name type="scientific">marine sediment metagenome</name>
    <dbReference type="NCBI Taxonomy" id="412755"/>
    <lineage>
        <taxon>unclassified sequences</taxon>
        <taxon>metagenomes</taxon>
        <taxon>ecological metagenomes</taxon>
    </lineage>
</organism>
<dbReference type="InterPro" id="IPR011330">
    <property type="entry name" value="Glyco_hydro/deAcase_b/a-brl"/>
</dbReference>
<evidence type="ECO:0000256" key="2">
    <source>
        <dbReference type="ARBA" id="ARBA00023277"/>
    </source>
</evidence>
<feature type="domain" description="Glycoside hydrolase family 57 N-terminal" evidence="3">
    <location>
        <begin position="24"/>
        <end position="190"/>
    </location>
</feature>
<dbReference type="SUPFAM" id="SSF88713">
    <property type="entry name" value="Glycoside hydrolase/deacetylase"/>
    <property type="match status" value="1"/>
</dbReference>
<accession>X1BRW1</accession>
<reference evidence="4" key="1">
    <citation type="journal article" date="2014" name="Front. Microbiol.">
        <title>High frequency of phylogenetically diverse reductive dehalogenase-homologous genes in deep subseafloor sedimentary metagenomes.</title>
        <authorList>
            <person name="Kawai M."/>
            <person name="Futagami T."/>
            <person name="Toyoda A."/>
            <person name="Takaki Y."/>
            <person name="Nishi S."/>
            <person name="Hori S."/>
            <person name="Arai W."/>
            <person name="Tsubouchi T."/>
            <person name="Morono Y."/>
            <person name="Uchiyama I."/>
            <person name="Ito T."/>
            <person name="Fujiyama A."/>
            <person name="Inagaki F."/>
            <person name="Takami H."/>
        </authorList>
    </citation>
    <scope>NUCLEOTIDE SEQUENCE</scope>
    <source>
        <strain evidence="4">Expedition CK06-06</strain>
    </source>
</reference>
<feature type="non-terminal residue" evidence="4">
    <location>
        <position position="207"/>
    </location>
</feature>